<accession>A0A2P8VM17</accession>
<name>A0A2P8VM17_9ENTR</name>
<dbReference type="PROSITE" id="PS51257">
    <property type="entry name" value="PROKAR_LIPOPROTEIN"/>
    <property type="match status" value="1"/>
</dbReference>
<feature type="chain" id="PRO_5015140750" description="Lipoprotein" evidence="3">
    <location>
        <begin position="19"/>
        <end position="126"/>
    </location>
</feature>
<feature type="region of interest" description="Disordered" evidence="2">
    <location>
        <begin position="106"/>
        <end position="126"/>
    </location>
</feature>
<evidence type="ECO:0000313" key="4">
    <source>
        <dbReference type="EMBL" id="PSN08614.1"/>
    </source>
</evidence>
<evidence type="ECO:0000313" key="5">
    <source>
        <dbReference type="Proteomes" id="UP000240212"/>
    </source>
</evidence>
<keyword evidence="3" id="KW-0732">Signal</keyword>
<gene>
    <name evidence="4" type="ORF">C7G83_04440</name>
</gene>
<feature type="compositionally biased region" description="Basic and acidic residues" evidence="2">
    <location>
        <begin position="108"/>
        <end position="126"/>
    </location>
</feature>
<keyword evidence="1" id="KW-0175">Coiled coil</keyword>
<feature type="signal peptide" evidence="3">
    <location>
        <begin position="1"/>
        <end position="18"/>
    </location>
</feature>
<evidence type="ECO:0000256" key="3">
    <source>
        <dbReference type="SAM" id="SignalP"/>
    </source>
</evidence>
<comment type="caution">
    <text evidence="4">The sequence shown here is derived from an EMBL/GenBank/DDBJ whole genome shotgun (WGS) entry which is preliminary data.</text>
</comment>
<evidence type="ECO:0000256" key="1">
    <source>
        <dbReference type="SAM" id="Coils"/>
    </source>
</evidence>
<proteinExistence type="predicted"/>
<dbReference type="RefSeq" id="WP_106876383.1">
    <property type="nucleotide sequence ID" value="NZ_PYEP01000002.1"/>
</dbReference>
<evidence type="ECO:0008006" key="6">
    <source>
        <dbReference type="Google" id="ProtNLM"/>
    </source>
</evidence>
<organism evidence="4 5">
    <name type="scientific">Siccibacter turicensis</name>
    <dbReference type="NCBI Taxonomy" id="357233"/>
    <lineage>
        <taxon>Bacteria</taxon>
        <taxon>Pseudomonadati</taxon>
        <taxon>Pseudomonadota</taxon>
        <taxon>Gammaproteobacteria</taxon>
        <taxon>Enterobacterales</taxon>
        <taxon>Enterobacteriaceae</taxon>
        <taxon>Siccibacter</taxon>
    </lineage>
</organism>
<dbReference type="OrthoDB" id="9954821at2"/>
<evidence type="ECO:0000256" key="2">
    <source>
        <dbReference type="SAM" id="MobiDB-lite"/>
    </source>
</evidence>
<feature type="coiled-coil region" evidence="1">
    <location>
        <begin position="24"/>
        <end position="51"/>
    </location>
</feature>
<keyword evidence="5" id="KW-1185">Reference proteome</keyword>
<dbReference type="Proteomes" id="UP000240212">
    <property type="component" value="Unassembled WGS sequence"/>
</dbReference>
<protein>
    <recommendedName>
        <fullName evidence="6">Lipoprotein</fullName>
    </recommendedName>
</protein>
<dbReference type="EMBL" id="PYEP01000002">
    <property type="protein sequence ID" value="PSN08614.1"/>
    <property type="molecule type" value="Genomic_DNA"/>
</dbReference>
<sequence length="126" mass="13265">MKKITLIALLTATALLSACDNATKEKAQATLDEVTQKAGELKAEADSATQKLVDSAETAGKEAQAALDNGLVESVQQKVDGQLAVAQEKVEQVSDMKVSEMFNAILGTEHEAGTETGSEKDADKEQ</sequence>
<dbReference type="AlphaFoldDB" id="A0A2P8VM17"/>
<reference evidence="4 5" key="1">
    <citation type="submission" date="2018-03" db="EMBL/GenBank/DDBJ databases">
        <title>Draft genome sequence of the first documented clinical Siccibacter turicensis isolate in Austria.</title>
        <authorList>
            <person name="Lepuschitz S."/>
            <person name="Pekard-Amenitsch S."/>
            <person name="Haunold R."/>
            <person name="Schill S."/>
            <person name="Mach R."/>
            <person name="Allerberger F."/>
            <person name="Ruppitsch W."/>
            <person name="Forsythe S.J."/>
        </authorList>
    </citation>
    <scope>NUCLEOTIDE SEQUENCE [LARGE SCALE GENOMIC DNA]</scope>
    <source>
        <strain evidence="4 5">6100069499-17</strain>
    </source>
</reference>